<dbReference type="SUPFAM" id="SSF51735">
    <property type="entry name" value="NAD(P)-binding Rossmann-fold domains"/>
    <property type="match status" value="1"/>
</dbReference>
<dbReference type="PANTHER" id="PTHR45458">
    <property type="entry name" value="SHORT-CHAIN DEHYDROGENASE/REDUCTASE SDR"/>
    <property type="match status" value="1"/>
</dbReference>
<accession>A0A9W7FBT7</accession>
<dbReference type="InterPro" id="IPR036291">
    <property type="entry name" value="NAD(P)-bd_dom_sf"/>
</dbReference>
<dbReference type="OrthoDB" id="5296at2759"/>
<proteinExistence type="predicted"/>
<protein>
    <submittedName>
        <fullName evidence="1">Uncharacterized protein</fullName>
    </submittedName>
</protein>
<keyword evidence="2" id="KW-1185">Reference proteome</keyword>
<dbReference type="Proteomes" id="UP001165122">
    <property type="component" value="Unassembled WGS sequence"/>
</dbReference>
<dbReference type="EMBL" id="BRXW01000135">
    <property type="protein sequence ID" value="GMI09263.1"/>
    <property type="molecule type" value="Genomic_DNA"/>
</dbReference>
<comment type="caution">
    <text evidence="1">The sequence shown here is derived from an EMBL/GenBank/DDBJ whole genome shotgun (WGS) entry which is preliminary data.</text>
</comment>
<sequence length="233" mass="24898">MSTPLSLIIGGNRGIGLALVKKSLSAGYVTYATTRSPSPELNATGANIIEGIDVSNPDSFDTLISSLPKLKFDIIIHNAGIALWSSDAKKAGELDSGDFENFTKEFQVNSLGPLRALNSLVKSEHLSSGSKFGTLTSRMGSITDGSGKYLGYRGSKTWLNMSMNMSSKDLLPSGISIGILHPGMIDTDMTSGFGAEVKPEESAEGLWKTMVERLNEDTSGTFWHGMTGEVLPW</sequence>
<reference evidence="2" key="1">
    <citation type="journal article" date="2023" name="Commun. Biol.">
        <title>Genome analysis of Parmales, the sister group of diatoms, reveals the evolutionary specialization of diatoms from phago-mixotrophs to photoautotrophs.</title>
        <authorList>
            <person name="Ban H."/>
            <person name="Sato S."/>
            <person name="Yoshikawa S."/>
            <person name="Yamada K."/>
            <person name="Nakamura Y."/>
            <person name="Ichinomiya M."/>
            <person name="Sato N."/>
            <person name="Blanc-Mathieu R."/>
            <person name="Endo H."/>
            <person name="Kuwata A."/>
            <person name="Ogata H."/>
        </authorList>
    </citation>
    <scope>NUCLEOTIDE SEQUENCE [LARGE SCALE GENOMIC DNA]</scope>
    <source>
        <strain evidence="2">NIES 3700</strain>
    </source>
</reference>
<dbReference type="Gene3D" id="3.40.50.720">
    <property type="entry name" value="NAD(P)-binding Rossmann-like Domain"/>
    <property type="match status" value="1"/>
</dbReference>
<dbReference type="InterPro" id="IPR002347">
    <property type="entry name" value="SDR_fam"/>
</dbReference>
<gene>
    <name evidence="1" type="ORF">TrLO_g2042</name>
</gene>
<evidence type="ECO:0000313" key="1">
    <source>
        <dbReference type="EMBL" id="GMI09263.1"/>
    </source>
</evidence>
<dbReference type="PANTHER" id="PTHR45458:SF1">
    <property type="entry name" value="SHORT CHAIN DEHYDROGENASE"/>
    <property type="match status" value="1"/>
</dbReference>
<dbReference type="AlphaFoldDB" id="A0A9W7FBT7"/>
<dbReference type="InterPro" id="IPR052184">
    <property type="entry name" value="SDR_enzymes"/>
</dbReference>
<dbReference type="Pfam" id="PF00106">
    <property type="entry name" value="adh_short"/>
    <property type="match status" value="1"/>
</dbReference>
<evidence type="ECO:0000313" key="2">
    <source>
        <dbReference type="Proteomes" id="UP001165122"/>
    </source>
</evidence>
<organism evidence="1 2">
    <name type="scientific">Triparma laevis f. longispina</name>
    <dbReference type="NCBI Taxonomy" id="1714387"/>
    <lineage>
        <taxon>Eukaryota</taxon>
        <taxon>Sar</taxon>
        <taxon>Stramenopiles</taxon>
        <taxon>Ochrophyta</taxon>
        <taxon>Bolidophyceae</taxon>
        <taxon>Parmales</taxon>
        <taxon>Triparmaceae</taxon>
        <taxon>Triparma</taxon>
    </lineage>
</organism>
<dbReference type="PRINTS" id="PR00081">
    <property type="entry name" value="GDHRDH"/>
</dbReference>
<dbReference type="GO" id="GO:0016616">
    <property type="term" value="F:oxidoreductase activity, acting on the CH-OH group of donors, NAD or NADP as acceptor"/>
    <property type="evidence" value="ECO:0007669"/>
    <property type="project" value="TreeGrafter"/>
</dbReference>
<name>A0A9W7FBT7_9STRA</name>